<organism evidence="1 2">
    <name type="scientific">Cinnamomum micranthum f. kanehirae</name>
    <dbReference type="NCBI Taxonomy" id="337451"/>
    <lineage>
        <taxon>Eukaryota</taxon>
        <taxon>Viridiplantae</taxon>
        <taxon>Streptophyta</taxon>
        <taxon>Embryophyta</taxon>
        <taxon>Tracheophyta</taxon>
        <taxon>Spermatophyta</taxon>
        <taxon>Magnoliopsida</taxon>
        <taxon>Magnoliidae</taxon>
        <taxon>Laurales</taxon>
        <taxon>Lauraceae</taxon>
        <taxon>Cinnamomum</taxon>
    </lineage>
</organism>
<accession>A0A443Q3P9</accession>
<protein>
    <submittedName>
        <fullName evidence="1">Uncharacterized protein</fullName>
    </submittedName>
</protein>
<dbReference type="AlphaFoldDB" id="A0A443Q3P9"/>
<name>A0A443Q3P9_9MAGN</name>
<sequence>MTKKCFIYGFGCDYGKDPSELLSSLSVSAKKEYIRRTPPKSHRLRDERSDFDSGIGTFMFMFRLVISTNHV</sequence>
<dbReference type="Proteomes" id="UP000283530">
    <property type="component" value="Unassembled WGS sequence"/>
</dbReference>
<evidence type="ECO:0000313" key="1">
    <source>
        <dbReference type="EMBL" id="RWR97652.1"/>
    </source>
</evidence>
<proteinExistence type="predicted"/>
<gene>
    <name evidence="1" type="ORF">CKAN_02709900</name>
</gene>
<comment type="caution">
    <text evidence="1">The sequence shown here is derived from an EMBL/GenBank/DDBJ whole genome shotgun (WGS) entry which is preliminary data.</text>
</comment>
<evidence type="ECO:0000313" key="2">
    <source>
        <dbReference type="Proteomes" id="UP000283530"/>
    </source>
</evidence>
<dbReference type="EMBL" id="QPKB01000014">
    <property type="protein sequence ID" value="RWR97652.1"/>
    <property type="molecule type" value="Genomic_DNA"/>
</dbReference>
<reference evidence="1 2" key="1">
    <citation type="journal article" date="2019" name="Nat. Plants">
        <title>Stout camphor tree genome fills gaps in understanding of flowering plant genome evolution.</title>
        <authorList>
            <person name="Chaw S.M."/>
            <person name="Liu Y.C."/>
            <person name="Wu Y.W."/>
            <person name="Wang H.Y."/>
            <person name="Lin C.I."/>
            <person name="Wu C.S."/>
            <person name="Ke H.M."/>
            <person name="Chang L.Y."/>
            <person name="Hsu C.Y."/>
            <person name="Yang H.T."/>
            <person name="Sudianto E."/>
            <person name="Hsu M.H."/>
            <person name="Wu K.P."/>
            <person name="Wang L.N."/>
            <person name="Leebens-Mack J.H."/>
            <person name="Tsai I.J."/>
        </authorList>
    </citation>
    <scope>NUCLEOTIDE SEQUENCE [LARGE SCALE GENOMIC DNA]</scope>
    <source>
        <strain evidence="2">cv. Chaw 1501</strain>
        <tissue evidence="1">Young leaves</tissue>
    </source>
</reference>
<keyword evidence="2" id="KW-1185">Reference proteome</keyword>